<keyword evidence="2" id="KW-1185">Reference proteome</keyword>
<sequence length="116" mass="13284">MQSEYCLNNKLECVARDQPNVVIMLQQSIKLEQPISFEIQFPEDWNLAEFDGRLVGANMYMGRIPVTLIQSSSNNLSGEMIVVACTHANMVWKLEVEVLLDNGQRKVIHWPFAMND</sequence>
<dbReference type="Proteomes" id="UP001165393">
    <property type="component" value="Unassembled WGS sequence"/>
</dbReference>
<dbReference type="AlphaFoldDB" id="A0AA41W8U1"/>
<gene>
    <name evidence="1" type="ORF">NAF29_16170</name>
</gene>
<dbReference type="EMBL" id="JAMQGP010000009">
    <property type="protein sequence ID" value="MCM2681184.1"/>
    <property type="molecule type" value="Genomic_DNA"/>
</dbReference>
<comment type="caution">
    <text evidence="1">The sequence shown here is derived from an EMBL/GenBank/DDBJ whole genome shotgun (WGS) entry which is preliminary data.</text>
</comment>
<protein>
    <submittedName>
        <fullName evidence="1">Uncharacterized protein</fullName>
    </submittedName>
</protein>
<proteinExistence type="predicted"/>
<organism evidence="1 2">
    <name type="scientific">Echinimonas agarilytica</name>
    <dbReference type="NCBI Taxonomy" id="1215918"/>
    <lineage>
        <taxon>Bacteria</taxon>
        <taxon>Pseudomonadati</taxon>
        <taxon>Pseudomonadota</taxon>
        <taxon>Gammaproteobacteria</taxon>
        <taxon>Alteromonadales</taxon>
        <taxon>Echinimonadaceae</taxon>
        <taxon>Echinimonas</taxon>
    </lineage>
</organism>
<evidence type="ECO:0000313" key="1">
    <source>
        <dbReference type="EMBL" id="MCM2681184.1"/>
    </source>
</evidence>
<evidence type="ECO:0000313" key="2">
    <source>
        <dbReference type="Proteomes" id="UP001165393"/>
    </source>
</evidence>
<accession>A0AA41W8U1</accession>
<dbReference type="RefSeq" id="WP_251262668.1">
    <property type="nucleotide sequence ID" value="NZ_JAMQGP010000009.1"/>
</dbReference>
<reference evidence="1 2" key="1">
    <citation type="journal article" date="2013" name="Antonie Van Leeuwenhoek">
        <title>Echinimonas agarilytica gen. nov., sp. nov., a new gammaproteobacterium isolated from the sea urchin Strongylocentrotus intermedius.</title>
        <authorList>
            <person name="Nedashkovskaya O.I."/>
            <person name="Stenkova A.M."/>
            <person name="Zhukova N.V."/>
            <person name="Van Trappen S."/>
            <person name="Lee J.S."/>
            <person name="Kim S.B."/>
        </authorList>
    </citation>
    <scope>NUCLEOTIDE SEQUENCE [LARGE SCALE GENOMIC DNA]</scope>
    <source>
        <strain evidence="1 2">KMM 6351</strain>
    </source>
</reference>
<name>A0AA41W8U1_9GAMM</name>